<feature type="transmembrane region" description="Helical" evidence="1">
    <location>
        <begin position="254"/>
        <end position="280"/>
    </location>
</feature>
<comment type="caution">
    <text evidence="2">The sequence shown here is derived from an EMBL/GenBank/DDBJ whole genome shotgun (WGS) entry which is preliminary data.</text>
</comment>
<protein>
    <submittedName>
        <fullName evidence="2">Uncharacterized protein</fullName>
    </submittedName>
</protein>
<accession>A0A5D6W7I8</accession>
<evidence type="ECO:0000313" key="3">
    <source>
        <dbReference type="Proteomes" id="UP000323646"/>
    </source>
</evidence>
<dbReference type="AlphaFoldDB" id="A0A5D6W7I8"/>
<organism evidence="2 3">
    <name type="scientific">Selenomonas ruminis</name>
    <dbReference type="NCBI Taxonomy" id="2593411"/>
    <lineage>
        <taxon>Bacteria</taxon>
        <taxon>Bacillati</taxon>
        <taxon>Bacillota</taxon>
        <taxon>Negativicutes</taxon>
        <taxon>Selenomonadales</taxon>
        <taxon>Selenomonadaceae</taxon>
        <taxon>Selenomonas</taxon>
    </lineage>
</organism>
<reference evidence="2 3" key="1">
    <citation type="submission" date="2019-08" db="EMBL/GenBank/DDBJ databases">
        <title>Selenomonas sp. mPRGC5 and Selenomonas sp. mPRGC8 isolated from ruminal fluid of dairy goat (Capra hircus).</title>
        <authorList>
            <person name="Poothong S."/>
            <person name="Nuengjamnong C."/>
            <person name="Tanasupawat S."/>
        </authorList>
    </citation>
    <scope>NUCLEOTIDE SEQUENCE [LARGE SCALE GENOMIC DNA]</scope>
    <source>
        <strain evidence="3">mPRGC5</strain>
    </source>
</reference>
<name>A0A5D6W7I8_9FIRM</name>
<keyword evidence="1" id="KW-1133">Transmembrane helix</keyword>
<keyword evidence="3" id="KW-1185">Reference proteome</keyword>
<evidence type="ECO:0000256" key="1">
    <source>
        <dbReference type="SAM" id="Phobius"/>
    </source>
</evidence>
<gene>
    <name evidence="2" type="ORF">FZ040_06790</name>
</gene>
<dbReference type="RefSeq" id="WP_149171313.1">
    <property type="nucleotide sequence ID" value="NZ_VTOY01000004.1"/>
</dbReference>
<proteinExistence type="predicted"/>
<dbReference type="EMBL" id="VTOY01000004">
    <property type="protein sequence ID" value="TYZ22919.1"/>
    <property type="molecule type" value="Genomic_DNA"/>
</dbReference>
<sequence>MNTKKASRMAGGIGNEVYEASVIARAVDRAGHCPQLKGHVHEIMFCDKYNLANTFNGNTAQLTKSTTAPMKDIIVKNSSGRIAMHGQLKDTISNNGVRKTANQIIKGKYNKTTVYGTEETTREVNRVLDAAGKTNQRVQSTGISSKTTSRIASKGLGQMPTLATLGNAAKAGGFAGAAISGGIEAATSIYDVVNGDKEWDDAVIDVAGATAKGGIAGAGSAVAGSLAAGATGTAVTAIASTSIGGAIVGTTGGALLIGAAPVVASIGAAFLVGSAITSFFES</sequence>
<keyword evidence="1" id="KW-0472">Membrane</keyword>
<dbReference type="Proteomes" id="UP000323646">
    <property type="component" value="Unassembled WGS sequence"/>
</dbReference>
<evidence type="ECO:0000313" key="2">
    <source>
        <dbReference type="EMBL" id="TYZ22919.1"/>
    </source>
</evidence>
<dbReference type="OrthoDB" id="1625718at2"/>
<keyword evidence="1" id="KW-0812">Transmembrane</keyword>